<protein>
    <submittedName>
        <fullName evidence="1">Uncharacterized protein</fullName>
    </submittedName>
</protein>
<evidence type="ECO:0000313" key="1">
    <source>
        <dbReference type="EMBL" id="KAK1142979.1"/>
    </source>
</evidence>
<organism evidence="1 2">
    <name type="scientific">Aspergillus melleus</name>
    <dbReference type="NCBI Taxonomy" id="138277"/>
    <lineage>
        <taxon>Eukaryota</taxon>
        <taxon>Fungi</taxon>
        <taxon>Dikarya</taxon>
        <taxon>Ascomycota</taxon>
        <taxon>Pezizomycotina</taxon>
        <taxon>Eurotiomycetes</taxon>
        <taxon>Eurotiomycetidae</taxon>
        <taxon>Eurotiales</taxon>
        <taxon>Aspergillaceae</taxon>
        <taxon>Aspergillus</taxon>
        <taxon>Aspergillus subgen. Circumdati</taxon>
    </lineage>
</organism>
<keyword evidence="2" id="KW-1185">Reference proteome</keyword>
<comment type="caution">
    <text evidence="1">The sequence shown here is derived from an EMBL/GenBank/DDBJ whole genome shotgun (WGS) entry which is preliminary data.</text>
</comment>
<reference evidence="1 2" key="1">
    <citation type="journal article" date="2023" name="ACS Omega">
        <title>Identification of the Neoaspergillic Acid Biosynthesis Gene Cluster by Establishing an In Vitro CRISPR-Ribonucleoprotein Genetic System in Aspergillus melleus.</title>
        <authorList>
            <person name="Yuan B."/>
            <person name="Grau M.F."/>
            <person name="Murata R.M."/>
            <person name="Torok T."/>
            <person name="Venkateswaran K."/>
            <person name="Stajich J.E."/>
            <person name="Wang C.C.C."/>
        </authorList>
    </citation>
    <scope>NUCLEOTIDE SEQUENCE [LARGE SCALE GENOMIC DNA]</scope>
    <source>
        <strain evidence="1 2">IMV 1140</strain>
    </source>
</reference>
<dbReference type="Proteomes" id="UP001177260">
    <property type="component" value="Unassembled WGS sequence"/>
</dbReference>
<sequence>MVAGVDETSPLNPSARDNQDGGASYQSIAKVADSAGDVAGDEESATRPSSAADQGAVQTMTGVRAIVAVLLVGEFISNADSTLVMATTGKISSEFNRLQDASWLSTAYTLGYGKLSDIYGRKPLLLVAYALFAAGCLISGIGRDLWTVIAGRAVSGIGGAGIMTLGSIIITDTVPRREVASWRAYVNIFMTLGRSLGGPVGGWLTDAVGWRWLFLLQVPFIALAACLVLGKLKLSRRDTSKASIRRVDFLGTALLGLSIVAIIMLLDRGGHAFPWASWTTLMLGSAGLGCLTTFVWVEMRVASEPIFHLDILSRPNVAASYLVGFLQIASQLGMLFSVPLYFQVTQRASATVAGGHMVPAVVGNTFGGLLAGAYIRRTGRFKFLLIVAGLVASISHVLLLLRWNGQTGPWESLYITPGGLGTGIASAAAFVSMTALLQPQEVAMATSGYMLLASLAMTTGVTLTNTVLGLGFKSQLQQHLHGKGAAEIIRSATSDTGFIARLDGGVREIVVGCFVAGLKNTYVISLAFSIVGSVVGLGVRQHRL</sequence>
<evidence type="ECO:0000313" key="2">
    <source>
        <dbReference type="Proteomes" id="UP001177260"/>
    </source>
</evidence>
<gene>
    <name evidence="1" type="ORF">N8T08_007220</name>
</gene>
<dbReference type="EMBL" id="JAOPJF010000045">
    <property type="protein sequence ID" value="KAK1142979.1"/>
    <property type="molecule type" value="Genomic_DNA"/>
</dbReference>
<name>A0ACC3AYH9_9EURO</name>
<accession>A0ACC3AYH9</accession>
<proteinExistence type="predicted"/>